<dbReference type="SMART" id="SM00849">
    <property type="entry name" value="Lactamase_B"/>
    <property type="match status" value="1"/>
</dbReference>
<evidence type="ECO:0000313" key="4">
    <source>
        <dbReference type="EMBL" id="HIU03807.1"/>
    </source>
</evidence>
<dbReference type="PROSITE" id="PS51257">
    <property type="entry name" value="PROKAR_LIPOPROTEIN"/>
    <property type="match status" value="1"/>
</dbReference>
<feature type="compositionally biased region" description="Basic and acidic residues" evidence="1">
    <location>
        <begin position="38"/>
        <end position="50"/>
    </location>
</feature>
<sequence length="337" mass="37336">MKNTKKGGALVMAALLLLMTFVGCTRQETDNGTTETAAENRETASETEDADRYTELVDADSVSDKLRIYFLALTVPEGTEDKAGDAAVIITPDDHVMMIDSGHPESSDQTVDFLKDLGITKIDAYVESHPHIDHIGGFPAVANAFEIGHVYRTNVEHTTQTYTNFVNAVEEEGCPVTYLKEGDTLDLDSGIHIDIYNPEEEVVYPEKFPEGATQFLNNESLTMKMTYGESTILFAGDLYTSGEDLVLEKYGEELQADVVKANHHGRDTSNQKEWVEALSPEIVVAMDETMQSSTVVKRYIKEGAQYYTTAINGFVRVSMDKNKNYEVLTQKGQALDL</sequence>
<feature type="domain" description="Metallo-beta-lactamase" evidence="3">
    <location>
        <begin position="83"/>
        <end position="287"/>
    </location>
</feature>
<reference evidence="4" key="2">
    <citation type="journal article" date="2021" name="PeerJ">
        <title>Extensive microbial diversity within the chicken gut microbiome revealed by metagenomics and culture.</title>
        <authorList>
            <person name="Gilroy R."/>
            <person name="Ravi A."/>
            <person name="Getino M."/>
            <person name="Pursley I."/>
            <person name="Horton D.L."/>
            <person name="Alikhan N.F."/>
            <person name="Baker D."/>
            <person name="Gharbi K."/>
            <person name="Hall N."/>
            <person name="Watson M."/>
            <person name="Adriaenssens E.M."/>
            <person name="Foster-Nyarko E."/>
            <person name="Jarju S."/>
            <person name="Secka A."/>
            <person name="Antonio M."/>
            <person name="Oren A."/>
            <person name="Chaudhuri R.R."/>
            <person name="La Ragione R."/>
            <person name="Hildebrand F."/>
            <person name="Pallen M.J."/>
        </authorList>
    </citation>
    <scope>NUCLEOTIDE SEQUENCE</scope>
    <source>
        <strain evidence="4">CHK187-14744</strain>
    </source>
</reference>
<dbReference type="PANTHER" id="PTHR30619:SF7">
    <property type="entry name" value="BETA-LACTAMASE DOMAIN PROTEIN"/>
    <property type="match status" value="1"/>
</dbReference>
<evidence type="ECO:0000259" key="3">
    <source>
        <dbReference type="SMART" id="SM00849"/>
    </source>
</evidence>
<evidence type="ECO:0000256" key="1">
    <source>
        <dbReference type="SAM" id="MobiDB-lite"/>
    </source>
</evidence>
<gene>
    <name evidence="4" type="ORF">IAB63_11205</name>
</gene>
<name>A0A9D1HKG0_9FIRM</name>
<dbReference type="InterPro" id="IPR036866">
    <property type="entry name" value="RibonucZ/Hydroxyglut_hydro"/>
</dbReference>
<feature type="signal peptide" evidence="2">
    <location>
        <begin position="1"/>
        <end position="24"/>
    </location>
</feature>
<keyword evidence="2" id="KW-0732">Signal</keyword>
<accession>A0A9D1HKG0</accession>
<dbReference type="Pfam" id="PF00753">
    <property type="entry name" value="Lactamase_B"/>
    <property type="match status" value="1"/>
</dbReference>
<comment type="caution">
    <text evidence="4">The sequence shown here is derived from an EMBL/GenBank/DDBJ whole genome shotgun (WGS) entry which is preliminary data.</text>
</comment>
<organism evidence="4 5">
    <name type="scientific">Candidatus Onthocola gallistercoris</name>
    <dbReference type="NCBI Taxonomy" id="2840876"/>
    <lineage>
        <taxon>Bacteria</taxon>
        <taxon>Bacillati</taxon>
        <taxon>Bacillota</taxon>
        <taxon>Bacilli</taxon>
        <taxon>Candidatus Onthocola</taxon>
    </lineage>
</organism>
<feature type="region of interest" description="Disordered" evidence="1">
    <location>
        <begin position="29"/>
        <end position="50"/>
    </location>
</feature>
<dbReference type="InterPro" id="IPR035681">
    <property type="entry name" value="ComA-like_MBL"/>
</dbReference>
<evidence type="ECO:0000256" key="2">
    <source>
        <dbReference type="SAM" id="SignalP"/>
    </source>
</evidence>
<dbReference type="SUPFAM" id="SSF56281">
    <property type="entry name" value="Metallo-hydrolase/oxidoreductase"/>
    <property type="match status" value="1"/>
</dbReference>
<dbReference type="InterPro" id="IPR001279">
    <property type="entry name" value="Metallo-B-lactamas"/>
</dbReference>
<feature type="chain" id="PRO_5039590813" evidence="2">
    <location>
        <begin position="25"/>
        <end position="337"/>
    </location>
</feature>
<proteinExistence type="predicted"/>
<evidence type="ECO:0000313" key="5">
    <source>
        <dbReference type="Proteomes" id="UP000824164"/>
    </source>
</evidence>
<dbReference type="Gene3D" id="3.60.15.10">
    <property type="entry name" value="Ribonuclease Z/Hydroxyacylglutathione hydrolase-like"/>
    <property type="match status" value="1"/>
</dbReference>
<dbReference type="AlphaFoldDB" id="A0A9D1HKG0"/>
<dbReference type="EMBL" id="DVLT01000073">
    <property type="protein sequence ID" value="HIU03807.1"/>
    <property type="molecule type" value="Genomic_DNA"/>
</dbReference>
<dbReference type="PANTHER" id="PTHR30619">
    <property type="entry name" value="DNA INTERNALIZATION/COMPETENCE PROTEIN COMEC/REC2"/>
    <property type="match status" value="1"/>
</dbReference>
<dbReference type="InterPro" id="IPR052159">
    <property type="entry name" value="Competence_DNA_uptake"/>
</dbReference>
<dbReference type="Proteomes" id="UP000824164">
    <property type="component" value="Unassembled WGS sequence"/>
</dbReference>
<dbReference type="CDD" id="cd07731">
    <property type="entry name" value="ComA-like_MBL-fold"/>
    <property type="match status" value="1"/>
</dbReference>
<reference evidence="4" key="1">
    <citation type="submission" date="2020-10" db="EMBL/GenBank/DDBJ databases">
        <authorList>
            <person name="Gilroy R."/>
        </authorList>
    </citation>
    <scope>NUCLEOTIDE SEQUENCE</scope>
    <source>
        <strain evidence="4">CHK187-14744</strain>
    </source>
</reference>
<protein>
    <submittedName>
        <fullName evidence="4">MBL fold metallo-hydrolase</fullName>
    </submittedName>
</protein>